<dbReference type="InterPro" id="IPR016103">
    <property type="entry name" value="ProQ/FinO"/>
</dbReference>
<organism evidence="4 5">
    <name type="scientific">Acidiphilium cryptum (strain JF-5)</name>
    <dbReference type="NCBI Taxonomy" id="349163"/>
    <lineage>
        <taxon>Bacteria</taxon>
        <taxon>Pseudomonadati</taxon>
        <taxon>Pseudomonadota</taxon>
        <taxon>Alphaproteobacteria</taxon>
        <taxon>Acetobacterales</taxon>
        <taxon>Acidocellaceae</taxon>
        <taxon>Acidiphilium</taxon>
    </lineage>
</organism>
<dbReference type="SMART" id="SM00945">
    <property type="entry name" value="ProQ"/>
    <property type="match status" value="1"/>
</dbReference>
<geneLocation type="plasmid" evidence="4 5">
    <name>pACRY02</name>
</geneLocation>
<protein>
    <recommendedName>
        <fullName evidence="3">ProQ/FinO domain-containing protein</fullName>
    </recommendedName>
</protein>
<feature type="domain" description="ProQ/FinO" evidence="3">
    <location>
        <begin position="27"/>
        <end position="134"/>
    </location>
</feature>
<keyword evidence="5" id="KW-1185">Reference proteome</keyword>
<sequence>MTATAAIPVDRPSYHEGKRLYRRLVAGDLSHLAPVLASLQPLVGAAAAGLAARLIEAGVDADELLVRAALAHHVRRPGYLERMAAPDSMRHDLDGNPVEPVSARHRDHAAATRKAMGPSLAKARQQARRRTEREARSRWRATPAPVVEVKQAGRRRLAAPAGAGQGAVASLRDRLGIAARLSLG</sequence>
<dbReference type="HOGENOM" id="CLU_1465234_0_0_5"/>
<evidence type="ECO:0000256" key="2">
    <source>
        <dbReference type="SAM" id="MobiDB-lite"/>
    </source>
</evidence>
<evidence type="ECO:0000313" key="4">
    <source>
        <dbReference type="EMBL" id="ABQ29054.1"/>
    </source>
</evidence>
<dbReference type="Proteomes" id="UP000000245">
    <property type="component" value="Plasmid pACRY02"/>
</dbReference>
<feature type="region of interest" description="Disordered" evidence="2">
    <location>
        <begin position="111"/>
        <end position="146"/>
    </location>
</feature>
<gene>
    <name evidence="4" type="ordered locus">Acry_3450</name>
</gene>
<dbReference type="AlphaFoldDB" id="A5FTX2"/>
<reference evidence="4 5" key="1">
    <citation type="submission" date="2007-05" db="EMBL/GenBank/DDBJ databases">
        <title>Complete sequence of plasmid2 pACRY02 of Acidiphilium cryptum JF-5.</title>
        <authorList>
            <consortium name="US DOE Joint Genome Institute"/>
            <person name="Copeland A."/>
            <person name="Lucas S."/>
            <person name="Lapidus A."/>
            <person name="Barry K."/>
            <person name="Detter J.C."/>
            <person name="Glavina del Rio T."/>
            <person name="Hammon N."/>
            <person name="Israni S."/>
            <person name="Dalin E."/>
            <person name="Tice H."/>
            <person name="Pitluck S."/>
            <person name="Sims D."/>
            <person name="Brettin T."/>
            <person name="Bruce D."/>
            <person name="Han C."/>
            <person name="Schmutz J."/>
            <person name="Larimer F."/>
            <person name="Land M."/>
            <person name="Hauser L."/>
            <person name="Kyrpides N."/>
            <person name="Kim E."/>
            <person name="Magnuson T."/>
            <person name="Richardson P."/>
        </authorList>
    </citation>
    <scope>NUCLEOTIDE SEQUENCE [LARGE SCALE GENOMIC DNA]</scope>
    <source>
        <strain evidence="5">JF-5</strain>
        <plasmid evidence="5">Plasmid pACRY02</plasmid>
    </source>
</reference>
<dbReference type="EMBL" id="CP000690">
    <property type="protein sequence ID" value="ABQ29054.1"/>
    <property type="molecule type" value="Genomic_DNA"/>
</dbReference>
<dbReference type="RefSeq" id="WP_011930600.1">
    <property type="nucleotide sequence ID" value="NC_009468.1"/>
</dbReference>
<keyword evidence="4" id="KW-0614">Plasmid</keyword>
<dbReference type="SUPFAM" id="SSF48657">
    <property type="entry name" value="FinO-like"/>
    <property type="match status" value="1"/>
</dbReference>
<dbReference type="GO" id="GO:0003723">
    <property type="term" value="F:RNA binding"/>
    <property type="evidence" value="ECO:0007669"/>
    <property type="project" value="UniProtKB-KW"/>
</dbReference>
<accession>A5FTX2</accession>
<evidence type="ECO:0000256" key="1">
    <source>
        <dbReference type="ARBA" id="ARBA00022884"/>
    </source>
</evidence>
<keyword evidence="1" id="KW-0694">RNA-binding</keyword>
<evidence type="ECO:0000259" key="3">
    <source>
        <dbReference type="SMART" id="SM00945"/>
    </source>
</evidence>
<evidence type="ECO:0000313" key="5">
    <source>
        <dbReference type="Proteomes" id="UP000000245"/>
    </source>
</evidence>
<name>A5FTX2_ACICJ</name>
<dbReference type="Gene3D" id="1.10.1710.10">
    <property type="entry name" value="ProQ/FinO domain"/>
    <property type="match status" value="1"/>
</dbReference>
<proteinExistence type="predicted"/>
<dbReference type="InterPro" id="IPR036442">
    <property type="entry name" value="ProQ/FinO_sf"/>
</dbReference>
<dbReference type="Pfam" id="PF04352">
    <property type="entry name" value="ProQ"/>
    <property type="match status" value="1"/>
</dbReference>
<dbReference type="KEGG" id="acr:Acry_3450"/>